<dbReference type="RefSeq" id="WP_209462404.1">
    <property type="nucleotide sequence ID" value="NZ_CP110224.1"/>
</dbReference>
<keyword evidence="5 6" id="KW-0472">Membrane</keyword>
<sequence>MLIKHSVIYFLGKLTPAIVSIVGVSIYTRLVNPDDYGLFSLITVITGLVNILFFQWIRSSFIRFYNDRENINSFIGSIIKSHIITLLLLGIPTIITAFVLYFISLNVWYVFIGYILITLLSIFEMLIVYFRTILKPTVVANVSVIKSLTVVIVSTILIYYGGGVTGLLLGSIFGLFLGILFFGRRLGSKIVGLSIISNKTTQKGLLKYGLPITLSFALSVALQNIDKIMISFILGLEENGNYTVGFDLIHNLIYMIMMSLSLASFPLILKIIKTDGEEAGKRQFKYYSKLLLFISIPACFGLATILNEFTGIIIGEEFSVSNNLMNLIILASLFHGLKSYYFDLTLQISAKTKYFFYPVLTAVILNVILNIYMLNKYGIEGAALATTISFFVAMLISAYYSIKNYRVPFPWWDFLKVVTSSTIMYLFIINITFENSLLALVSKVLAGCFVYILLSFIMNSLNIRELVMNKIAKR</sequence>
<keyword evidence="2" id="KW-1003">Cell membrane</keyword>
<dbReference type="PANTHER" id="PTHR30250">
    <property type="entry name" value="PST FAMILY PREDICTED COLANIC ACID TRANSPORTER"/>
    <property type="match status" value="1"/>
</dbReference>
<organism evidence="7 8">
    <name type="scientific">Virgibacillus natechei</name>
    <dbReference type="NCBI Taxonomy" id="1216297"/>
    <lineage>
        <taxon>Bacteria</taxon>
        <taxon>Bacillati</taxon>
        <taxon>Bacillota</taxon>
        <taxon>Bacilli</taxon>
        <taxon>Bacillales</taxon>
        <taxon>Bacillaceae</taxon>
        <taxon>Virgibacillus</taxon>
    </lineage>
</organism>
<evidence type="ECO:0000256" key="5">
    <source>
        <dbReference type="ARBA" id="ARBA00023136"/>
    </source>
</evidence>
<dbReference type="Pfam" id="PF01943">
    <property type="entry name" value="Polysacc_synt"/>
    <property type="match status" value="1"/>
</dbReference>
<feature type="transmembrane region" description="Helical" evidence="6">
    <location>
        <begin position="167"/>
        <end position="187"/>
    </location>
</feature>
<feature type="transmembrane region" description="Helical" evidence="6">
    <location>
        <begin position="439"/>
        <end position="461"/>
    </location>
</feature>
<evidence type="ECO:0000256" key="4">
    <source>
        <dbReference type="ARBA" id="ARBA00022989"/>
    </source>
</evidence>
<dbReference type="EMBL" id="JAGGKX010000005">
    <property type="protein sequence ID" value="MBP1969194.1"/>
    <property type="molecule type" value="Genomic_DNA"/>
</dbReference>
<feature type="transmembrane region" description="Helical" evidence="6">
    <location>
        <begin position="109"/>
        <end position="130"/>
    </location>
</feature>
<evidence type="ECO:0000256" key="2">
    <source>
        <dbReference type="ARBA" id="ARBA00022475"/>
    </source>
</evidence>
<feature type="transmembrane region" description="Helical" evidence="6">
    <location>
        <begin position="381"/>
        <end position="402"/>
    </location>
</feature>
<feature type="transmembrane region" description="Helical" evidence="6">
    <location>
        <begin position="354"/>
        <end position="375"/>
    </location>
</feature>
<evidence type="ECO:0000256" key="3">
    <source>
        <dbReference type="ARBA" id="ARBA00022692"/>
    </source>
</evidence>
<feature type="transmembrane region" description="Helical" evidence="6">
    <location>
        <begin position="78"/>
        <end position="103"/>
    </location>
</feature>
<feature type="transmembrane region" description="Helical" evidence="6">
    <location>
        <begin position="142"/>
        <end position="161"/>
    </location>
</feature>
<protein>
    <submittedName>
        <fullName evidence="7">O-antigen/teichoic acid export membrane protein</fullName>
    </submittedName>
</protein>
<keyword evidence="4 6" id="KW-1133">Transmembrane helix</keyword>
<dbReference type="InterPro" id="IPR002797">
    <property type="entry name" value="Polysacc_synth"/>
</dbReference>
<feature type="transmembrane region" description="Helical" evidence="6">
    <location>
        <begin position="414"/>
        <end position="433"/>
    </location>
</feature>
<feature type="transmembrane region" description="Helical" evidence="6">
    <location>
        <begin position="290"/>
        <end position="312"/>
    </location>
</feature>
<feature type="transmembrane region" description="Helical" evidence="6">
    <location>
        <begin position="324"/>
        <end position="342"/>
    </location>
</feature>
<name>A0ABS4IE28_9BACI</name>
<dbReference type="PANTHER" id="PTHR30250:SF11">
    <property type="entry name" value="O-ANTIGEN TRANSPORTER-RELATED"/>
    <property type="match status" value="1"/>
</dbReference>
<evidence type="ECO:0000256" key="1">
    <source>
        <dbReference type="ARBA" id="ARBA00004651"/>
    </source>
</evidence>
<evidence type="ECO:0000313" key="7">
    <source>
        <dbReference type="EMBL" id="MBP1969194.1"/>
    </source>
</evidence>
<gene>
    <name evidence="7" type="ORF">J2Z83_001298</name>
</gene>
<accession>A0ABS4IE28</accession>
<comment type="caution">
    <text evidence="7">The sequence shown here is derived from an EMBL/GenBank/DDBJ whole genome shotgun (WGS) entry which is preliminary data.</text>
</comment>
<evidence type="ECO:0000256" key="6">
    <source>
        <dbReference type="SAM" id="Phobius"/>
    </source>
</evidence>
<feature type="transmembrane region" description="Helical" evidence="6">
    <location>
        <begin position="208"/>
        <end position="236"/>
    </location>
</feature>
<dbReference type="InterPro" id="IPR050833">
    <property type="entry name" value="Poly_Biosynth_Transport"/>
</dbReference>
<evidence type="ECO:0000313" key="8">
    <source>
        <dbReference type="Proteomes" id="UP001519345"/>
    </source>
</evidence>
<feature type="transmembrane region" description="Helical" evidence="6">
    <location>
        <begin position="248"/>
        <end position="269"/>
    </location>
</feature>
<reference evidence="7 8" key="1">
    <citation type="submission" date="2021-03" db="EMBL/GenBank/DDBJ databases">
        <title>Genomic Encyclopedia of Type Strains, Phase IV (KMG-IV): sequencing the most valuable type-strain genomes for metagenomic binning, comparative biology and taxonomic classification.</title>
        <authorList>
            <person name="Goeker M."/>
        </authorList>
    </citation>
    <scope>NUCLEOTIDE SEQUENCE [LARGE SCALE GENOMIC DNA]</scope>
    <source>
        <strain evidence="7 8">DSM 25609</strain>
    </source>
</reference>
<keyword evidence="8" id="KW-1185">Reference proteome</keyword>
<keyword evidence="3 6" id="KW-0812">Transmembrane</keyword>
<feature type="transmembrane region" description="Helical" evidence="6">
    <location>
        <begin position="7"/>
        <end position="30"/>
    </location>
</feature>
<comment type="subcellular location">
    <subcellularLocation>
        <location evidence="1">Cell membrane</location>
        <topology evidence="1">Multi-pass membrane protein</topology>
    </subcellularLocation>
</comment>
<proteinExistence type="predicted"/>
<feature type="transmembrane region" description="Helical" evidence="6">
    <location>
        <begin position="36"/>
        <end position="57"/>
    </location>
</feature>
<dbReference type="Proteomes" id="UP001519345">
    <property type="component" value="Unassembled WGS sequence"/>
</dbReference>